<dbReference type="Gene3D" id="3.40.50.10190">
    <property type="entry name" value="BRCT domain"/>
    <property type="match status" value="1"/>
</dbReference>
<keyword evidence="8" id="KW-0548">Nucleotidyltransferase</keyword>
<dbReference type="GO" id="GO:0005634">
    <property type="term" value="C:nucleus"/>
    <property type="evidence" value="ECO:0007669"/>
    <property type="project" value="UniProtKB-SubCell"/>
</dbReference>
<evidence type="ECO:0000256" key="18">
    <source>
        <dbReference type="ARBA" id="ARBA00049244"/>
    </source>
</evidence>
<evidence type="ECO:0000256" key="12">
    <source>
        <dbReference type="ARBA" id="ARBA00022932"/>
    </source>
</evidence>
<keyword evidence="12" id="KW-0239">DNA-directed DNA polymerase</keyword>
<evidence type="ECO:0000256" key="5">
    <source>
        <dbReference type="ARBA" id="ARBA00016513"/>
    </source>
</evidence>
<dbReference type="SUPFAM" id="SSF81301">
    <property type="entry name" value="Nucleotidyltransferase"/>
    <property type="match status" value="1"/>
</dbReference>
<dbReference type="GO" id="GO:0046872">
    <property type="term" value="F:metal ion binding"/>
    <property type="evidence" value="ECO:0007669"/>
    <property type="project" value="UniProtKB-KW"/>
</dbReference>
<comment type="catalytic activity">
    <reaction evidence="18">
        <text>DNA(n) + a 2'-deoxyribonucleoside 5'-triphosphate = DNA(n+1) + diphosphate</text>
        <dbReference type="Rhea" id="RHEA:22508"/>
        <dbReference type="Rhea" id="RHEA-COMP:17339"/>
        <dbReference type="Rhea" id="RHEA-COMP:17340"/>
        <dbReference type="ChEBI" id="CHEBI:33019"/>
        <dbReference type="ChEBI" id="CHEBI:61560"/>
        <dbReference type="ChEBI" id="CHEBI:173112"/>
        <dbReference type="EC" id="2.7.7.7"/>
    </reaction>
</comment>
<dbReference type="Pfam" id="PF10391">
    <property type="entry name" value="DNA_pol_lambd_f"/>
    <property type="match status" value="1"/>
</dbReference>
<comment type="caution">
    <text evidence="20">The sequence shown here is derived from an EMBL/GenBank/DDBJ whole genome shotgun (WGS) entry which is preliminary data.</text>
</comment>
<dbReference type="GO" id="GO:0003677">
    <property type="term" value="F:DNA binding"/>
    <property type="evidence" value="ECO:0007669"/>
    <property type="project" value="UniProtKB-KW"/>
</dbReference>
<evidence type="ECO:0000256" key="15">
    <source>
        <dbReference type="ARBA" id="ARBA00023211"/>
    </source>
</evidence>
<dbReference type="InterPro" id="IPR002054">
    <property type="entry name" value="DNA-dir_DNA_pol_X"/>
</dbReference>
<dbReference type="PANTHER" id="PTHR11276">
    <property type="entry name" value="DNA POLYMERASE TYPE-X FAMILY MEMBER"/>
    <property type="match status" value="1"/>
</dbReference>
<dbReference type="Gene3D" id="3.30.210.10">
    <property type="entry name" value="DNA polymerase, thumb domain"/>
    <property type="match status" value="1"/>
</dbReference>
<evidence type="ECO:0000256" key="1">
    <source>
        <dbReference type="ARBA" id="ARBA00001936"/>
    </source>
</evidence>
<dbReference type="InterPro" id="IPR037160">
    <property type="entry name" value="DNA_Pol_thumb_sf"/>
</dbReference>
<dbReference type="FunFam" id="3.40.50.10190:FF:000031">
    <property type="entry name" value="DNA polymerase"/>
    <property type="match status" value="1"/>
</dbReference>
<dbReference type="EMBL" id="NQVE01000195">
    <property type="protein sequence ID" value="RAL40037.1"/>
    <property type="molecule type" value="Genomic_DNA"/>
</dbReference>
<protein>
    <recommendedName>
        <fullName evidence="5">DNA polymerase lambda</fullName>
        <ecNumber evidence="4">2.7.7.7</ecNumber>
    </recommendedName>
</protein>
<keyword evidence="7" id="KW-0808">Transferase</keyword>
<keyword evidence="14" id="KW-0234">DNA repair</keyword>
<dbReference type="SUPFAM" id="SSF81585">
    <property type="entry name" value="PsbU/PolX domain-like"/>
    <property type="match status" value="1"/>
</dbReference>
<evidence type="ECO:0000256" key="8">
    <source>
        <dbReference type="ARBA" id="ARBA00022695"/>
    </source>
</evidence>
<evidence type="ECO:0000256" key="6">
    <source>
        <dbReference type="ARBA" id="ARBA00022634"/>
    </source>
</evidence>
<name>A0A328D2L1_9ASTE</name>
<dbReference type="GO" id="GO:0003887">
    <property type="term" value="F:DNA-directed DNA polymerase activity"/>
    <property type="evidence" value="ECO:0007669"/>
    <property type="project" value="UniProtKB-KW"/>
</dbReference>
<comment type="similarity">
    <text evidence="3">Belongs to the DNA polymerase type-X family.</text>
</comment>
<keyword evidence="21" id="KW-1185">Reference proteome</keyword>
<dbReference type="InterPro" id="IPR043519">
    <property type="entry name" value="NT_sf"/>
</dbReference>
<evidence type="ECO:0000256" key="10">
    <source>
        <dbReference type="ARBA" id="ARBA00022723"/>
    </source>
</evidence>
<keyword evidence="16" id="KW-0456">Lyase</keyword>
<dbReference type="FunFam" id="3.30.210.10:FF:000006">
    <property type="entry name" value="DNA polymerase"/>
    <property type="match status" value="1"/>
</dbReference>
<dbReference type="GO" id="GO:0006303">
    <property type="term" value="P:double-strand break repair via nonhomologous end joining"/>
    <property type="evidence" value="ECO:0007669"/>
    <property type="project" value="TreeGrafter"/>
</dbReference>
<dbReference type="InterPro" id="IPR022312">
    <property type="entry name" value="DNA_pol_X"/>
</dbReference>
<dbReference type="AlphaFoldDB" id="A0A328D2L1"/>
<dbReference type="InterPro" id="IPR029398">
    <property type="entry name" value="PolB_thumb"/>
</dbReference>
<dbReference type="EC" id="2.7.7.7" evidence="4"/>
<dbReference type="GO" id="GO:0006260">
    <property type="term" value="P:DNA replication"/>
    <property type="evidence" value="ECO:0007669"/>
    <property type="project" value="UniProtKB-KW"/>
</dbReference>
<dbReference type="InterPro" id="IPR018944">
    <property type="entry name" value="DNA_pol_lambd_fingers_domain"/>
</dbReference>
<evidence type="ECO:0000259" key="19">
    <source>
        <dbReference type="PROSITE" id="PS50172"/>
    </source>
</evidence>
<evidence type="ECO:0000256" key="14">
    <source>
        <dbReference type="ARBA" id="ARBA00023204"/>
    </source>
</evidence>
<evidence type="ECO:0000313" key="21">
    <source>
        <dbReference type="Proteomes" id="UP000249390"/>
    </source>
</evidence>
<keyword evidence="9" id="KW-0235">DNA replication</keyword>
<keyword evidence="6" id="KW-0237">DNA synthesis</keyword>
<dbReference type="GO" id="GO:0016829">
    <property type="term" value="F:lyase activity"/>
    <property type="evidence" value="ECO:0007669"/>
    <property type="project" value="UniProtKB-KW"/>
</dbReference>
<dbReference type="Pfam" id="PF00533">
    <property type="entry name" value="BRCT"/>
    <property type="match status" value="1"/>
</dbReference>
<organism evidence="20 21">
    <name type="scientific">Cuscuta australis</name>
    <dbReference type="NCBI Taxonomy" id="267555"/>
    <lineage>
        <taxon>Eukaryota</taxon>
        <taxon>Viridiplantae</taxon>
        <taxon>Streptophyta</taxon>
        <taxon>Embryophyta</taxon>
        <taxon>Tracheophyta</taxon>
        <taxon>Spermatophyta</taxon>
        <taxon>Magnoliopsida</taxon>
        <taxon>eudicotyledons</taxon>
        <taxon>Gunneridae</taxon>
        <taxon>Pentapetalae</taxon>
        <taxon>asterids</taxon>
        <taxon>lamiids</taxon>
        <taxon>Solanales</taxon>
        <taxon>Convolvulaceae</taxon>
        <taxon>Cuscuteae</taxon>
        <taxon>Cuscuta</taxon>
        <taxon>Cuscuta subgen. Grammica</taxon>
        <taxon>Cuscuta sect. Cleistogrammica</taxon>
    </lineage>
</organism>
<proteinExistence type="inferred from homology"/>
<sequence>MPPKKSKSPPSDPQGMFSRMVVFLVEDGVQTRRLQIWKQRLTQMGASIEEKLSKNVTHVFAVDANSLLKKLDCKRLIRFKAKVLLYQWVEDSLTKGEMVSEDLYTISLESGENRETVEEDIASGCTDSELTPKKSRITSVGTDIVNSEDKFHTEDHFGHQLVESSYISGCSSSPEIISGEALYPCGNAIQEIVNTGKLSKLEHFEQDEKFYIFLQKANDVSLIQVRTISLFGEVWGVGPATALKLYEKGHRTLDDLKSEESLTNGQRLGLKYFHDIKTRIPRHEDSKSGVDTYFGLCTCPGGELRRRIDLKVYPRNIYAFGLLHWTGNDVLNRRLRLLAQSKGFRLDDTGLFPSAQSSDGKHGLRGANLKFDTEREIFDFLGFPWLEPHERNL</sequence>
<evidence type="ECO:0000313" key="20">
    <source>
        <dbReference type="EMBL" id="RAL40037.1"/>
    </source>
</evidence>
<gene>
    <name evidence="20" type="ORF">DM860_008177</name>
</gene>
<dbReference type="SMART" id="SM00292">
    <property type="entry name" value="BRCT"/>
    <property type="match status" value="1"/>
</dbReference>
<dbReference type="InterPro" id="IPR001357">
    <property type="entry name" value="BRCT_dom"/>
</dbReference>
<evidence type="ECO:0000256" key="4">
    <source>
        <dbReference type="ARBA" id="ARBA00012417"/>
    </source>
</evidence>
<dbReference type="PANTHER" id="PTHR11276:SF41">
    <property type="entry name" value="DNA POLYMERASE LAMBDA"/>
    <property type="match status" value="1"/>
</dbReference>
<keyword evidence="13" id="KW-0238">DNA-binding</keyword>
<dbReference type="PROSITE" id="PS50172">
    <property type="entry name" value="BRCT"/>
    <property type="match status" value="1"/>
</dbReference>
<keyword evidence="10" id="KW-0479">Metal-binding</keyword>
<keyword evidence="11" id="KW-0227">DNA damage</keyword>
<dbReference type="FunFam" id="1.10.150.20:FF:000010">
    <property type="entry name" value="DNA polymerase lambda"/>
    <property type="match status" value="1"/>
</dbReference>
<dbReference type="Gene3D" id="1.10.150.20">
    <property type="entry name" value="5' to 3' exonuclease, C-terminal subdomain"/>
    <property type="match status" value="1"/>
</dbReference>
<evidence type="ECO:0000256" key="9">
    <source>
        <dbReference type="ARBA" id="ARBA00022705"/>
    </source>
</evidence>
<comment type="subcellular location">
    <subcellularLocation>
        <location evidence="2">Nucleus</location>
    </subcellularLocation>
</comment>
<feature type="domain" description="BRCT" evidence="19">
    <location>
        <begin position="12"/>
        <end position="106"/>
    </location>
</feature>
<evidence type="ECO:0000256" key="17">
    <source>
        <dbReference type="ARBA" id="ARBA00023242"/>
    </source>
</evidence>
<dbReference type="SUPFAM" id="SSF52113">
    <property type="entry name" value="BRCT domain"/>
    <property type="match status" value="1"/>
</dbReference>
<dbReference type="Proteomes" id="UP000249390">
    <property type="component" value="Unassembled WGS sequence"/>
</dbReference>
<evidence type="ECO:0000256" key="11">
    <source>
        <dbReference type="ARBA" id="ARBA00022763"/>
    </source>
</evidence>
<accession>A0A328D2L1</accession>
<keyword evidence="17" id="KW-0539">Nucleus</keyword>
<dbReference type="InterPro" id="IPR036420">
    <property type="entry name" value="BRCT_dom_sf"/>
</dbReference>
<evidence type="ECO:0000256" key="13">
    <source>
        <dbReference type="ARBA" id="ARBA00023125"/>
    </source>
</evidence>
<reference evidence="20 21" key="1">
    <citation type="submission" date="2018-06" db="EMBL/GenBank/DDBJ databases">
        <title>The Genome of Cuscuta australis (Dodder) Provides Insight into the Evolution of Plant Parasitism.</title>
        <authorList>
            <person name="Liu H."/>
        </authorList>
    </citation>
    <scope>NUCLEOTIDE SEQUENCE [LARGE SCALE GENOMIC DNA]</scope>
    <source>
        <strain evidence="21">cv. Yunnan</strain>
        <tissue evidence="20">Vines</tissue>
    </source>
</reference>
<evidence type="ECO:0000256" key="3">
    <source>
        <dbReference type="ARBA" id="ARBA00008323"/>
    </source>
</evidence>
<dbReference type="Pfam" id="PF14791">
    <property type="entry name" value="DNA_pol_B_thumb"/>
    <property type="match status" value="1"/>
</dbReference>
<comment type="cofactor">
    <cofactor evidence="1">
        <name>Mn(2+)</name>
        <dbReference type="ChEBI" id="CHEBI:29035"/>
    </cofactor>
</comment>
<evidence type="ECO:0000256" key="2">
    <source>
        <dbReference type="ARBA" id="ARBA00004123"/>
    </source>
</evidence>
<evidence type="ECO:0000256" key="7">
    <source>
        <dbReference type="ARBA" id="ARBA00022679"/>
    </source>
</evidence>
<evidence type="ECO:0000256" key="16">
    <source>
        <dbReference type="ARBA" id="ARBA00023239"/>
    </source>
</evidence>
<keyword evidence="15" id="KW-0464">Manganese</keyword>
<dbReference type="SMART" id="SM00483">
    <property type="entry name" value="POLXc"/>
    <property type="match status" value="1"/>
</dbReference>